<keyword evidence="2" id="KW-0812">Transmembrane</keyword>
<name>A0ABP6Q9T5_9ACTN</name>
<feature type="domain" description="Bacterial Ig-like" evidence="4">
    <location>
        <begin position="250"/>
        <end position="332"/>
    </location>
</feature>
<feature type="signal peptide" evidence="3">
    <location>
        <begin position="1"/>
        <end position="22"/>
    </location>
</feature>
<sequence length="577" mass="59294">MKRLLAGLAVGALGLWSAPALADAPPAPVARTNVIKTGHADVLAGRLTGTGADTKLAVKTSHGTPPVDADPAGLIFKVGQDHTLTQAEATTGWDFLGAANTKIWIAPSNASATTLSPLLGWSFADLTADKLQGDVTVKMSAVTGPGRLEIFTVTDIPASGTGGTLNRLLSSDPSMDQTKFTTYKAAPAEHKDVNWAFTKEGVYQATFDVSATLKNATTTPVELKADPVKVTFVVGAPATTTALTATPIATATEPKAGDEVTLVATVTPNTATGYAEFFDGTASLGNAELVNGIATFKTKALTAGTKSLTAKYSPKYTDDYTASTSTALSYAVKAGGTTSPTPTPTTTSPTTTSSPVTCTVISDGHYDYAAKIEGTALHSKIKDAAGNLKEPGSVAVRVTPTISIPSGQSFLGSAGTTVWQLPQTQSTGTPFLGWSTEGITKPVTWTVDKVTGPGKLVVFTTGTGTSTTPAVVFNGRGSTTLPAGTHAHGTWAFTKEGVYRVKFTQKSTLENGTAVSDTDSLIFMVGNAGDTPVCDPGSGNLALTGGGPLLLFASIGTMFFSAGAVFLFFTRRRLGLF</sequence>
<evidence type="ECO:0000259" key="4">
    <source>
        <dbReference type="Pfam" id="PF16640"/>
    </source>
</evidence>
<protein>
    <recommendedName>
        <fullName evidence="4">Bacterial Ig-like domain-containing protein</fullName>
    </recommendedName>
</protein>
<dbReference type="Gene3D" id="2.60.40.10">
    <property type="entry name" value="Immunoglobulins"/>
    <property type="match status" value="1"/>
</dbReference>
<keyword evidence="3" id="KW-0732">Signal</keyword>
<feature type="compositionally biased region" description="Low complexity" evidence="1">
    <location>
        <begin position="337"/>
        <end position="354"/>
    </location>
</feature>
<proteinExistence type="predicted"/>
<evidence type="ECO:0000256" key="3">
    <source>
        <dbReference type="SAM" id="SignalP"/>
    </source>
</evidence>
<evidence type="ECO:0000256" key="2">
    <source>
        <dbReference type="SAM" id="Phobius"/>
    </source>
</evidence>
<keyword evidence="6" id="KW-1185">Reference proteome</keyword>
<feature type="region of interest" description="Disordered" evidence="1">
    <location>
        <begin position="334"/>
        <end position="354"/>
    </location>
</feature>
<accession>A0ABP6Q9T5</accession>
<dbReference type="RefSeq" id="WP_344828884.1">
    <property type="nucleotide sequence ID" value="NZ_BAAAUV010000007.1"/>
</dbReference>
<feature type="chain" id="PRO_5046023736" description="Bacterial Ig-like domain-containing protein" evidence="3">
    <location>
        <begin position="23"/>
        <end position="577"/>
    </location>
</feature>
<reference evidence="6" key="1">
    <citation type="journal article" date="2019" name="Int. J. Syst. Evol. Microbiol.">
        <title>The Global Catalogue of Microorganisms (GCM) 10K type strain sequencing project: providing services to taxonomists for standard genome sequencing and annotation.</title>
        <authorList>
            <consortium name="The Broad Institute Genomics Platform"/>
            <consortium name="The Broad Institute Genome Sequencing Center for Infectious Disease"/>
            <person name="Wu L."/>
            <person name="Ma J."/>
        </authorList>
    </citation>
    <scope>NUCLEOTIDE SEQUENCE [LARGE SCALE GENOMIC DNA]</scope>
    <source>
        <strain evidence="6">JCM 9377</strain>
    </source>
</reference>
<dbReference type="Proteomes" id="UP001501237">
    <property type="component" value="Unassembled WGS sequence"/>
</dbReference>
<dbReference type="EMBL" id="BAAAUV010000007">
    <property type="protein sequence ID" value="GAA3212960.1"/>
    <property type="molecule type" value="Genomic_DNA"/>
</dbReference>
<gene>
    <name evidence="5" type="ORF">GCM10010468_32620</name>
</gene>
<dbReference type="NCBIfam" id="TIGR03769">
    <property type="entry name" value="P_ac_wall_RPT"/>
    <property type="match status" value="1"/>
</dbReference>
<evidence type="ECO:0000313" key="5">
    <source>
        <dbReference type="EMBL" id="GAA3212960.1"/>
    </source>
</evidence>
<organism evidence="5 6">
    <name type="scientific">Actinocorallia longicatena</name>
    <dbReference type="NCBI Taxonomy" id="111803"/>
    <lineage>
        <taxon>Bacteria</taxon>
        <taxon>Bacillati</taxon>
        <taxon>Actinomycetota</taxon>
        <taxon>Actinomycetes</taxon>
        <taxon>Streptosporangiales</taxon>
        <taxon>Thermomonosporaceae</taxon>
        <taxon>Actinocorallia</taxon>
    </lineage>
</organism>
<keyword evidence="2" id="KW-0472">Membrane</keyword>
<evidence type="ECO:0000256" key="1">
    <source>
        <dbReference type="SAM" id="MobiDB-lite"/>
    </source>
</evidence>
<dbReference type="Pfam" id="PF16640">
    <property type="entry name" value="Big_3_5"/>
    <property type="match status" value="1"/>
</dbReference>
<dbReference type="InterPro" id="IPR032109">
    <property type="entry name" value="Big_3_5"/>
</dbReference>
<dbReference type="InterPro" id="IPR022435">
    <property type="entry name" value="Surface-anchored_actinobac"/>
</dbReference>
<keyword evidence="2" id="KW-1133">Transmembrane helix</keyword>
<dbReference type="NCBIfam" id="NF038134">
    <property type="entry name" value="choice_anch_M"/>
    <property type="match status" value="2"/>
</dbReference>
<feature type="transmembrane region" description="Helical" evidence="2">
    <location>
        <begin position="549"/>
        <end position="569"/>
    </location>
</feature>
<evidence type="ECO:0000313" key="6">
    <source>
        <dbReference type="Proteomes" id="UP001501237"/>
    </source>
</evidence>
<comment type="caution">
    <text evidence="5">The sequence shown here is derived from an EMBL/GenBank/DDBJ whole genome shotgun (WGS) entry which is preliminary data.</text>
</comment>
<dbReference type="InterPro" id="IPR013783">
    <property type="entry name" value="Ig-like_fold"/>
</dbReference>